<evidence type="ECO:0008006" key="3">
    <source>
        <dbReference type="Google" id="ProtNLM"/>
    </source>
</evidence>
<organism evidence="1 2">
    <name type="scientific">Rhodovibrio sodomensis</name>
    <dbReference type="NCBI Taxonomy" id="1088"/>
    <lineage>
        <taxon>Bacteria</taxon>
        <taxon>Pseudomonadati</taxon>
        <taxon>Pseudomonadota</taxon>
        <taxon>Alphaproteobacteria</taxon>
        <taxon>Rhodospirillales</taxon>
        <taxon>Rhodovibrionaceae</taxon>
        <taxon>Rhodovibrio</taxon>
    </lineage>
</organism>
<proteinExistence type="predicted"/>
<gene>
    <name evidence="1" type="ORF">CKO28_25640</name>
</gene>
<dbReference type="InterPro" id="IPR027417">
    <property type="entry name" value="P-loop_NTPase"/>
</dbReference>
<dbReference type="Gene3D" id="3.40.50.300">
    <property type="entry name" value="P-loop containing nucleotide triphosphate hydrolases"/>
    <property type="match status" value="1"/>
</dbReference>
<reference evidence="1 2" key="1">
    <citation type="journal article" date="2020" name="Microorganisms">
        <title>Osmotic Adaptation and Compatible Solute Biosynthesis of Phototrophic Bacteria as Revealed from Genome Analyses.</title>
        <authorList>
            <person name="Imhoff J.F."/>
            <person name="Rahn T."/>
            <person name="Kunzel S."/>
            <person name="Keller A."/>
            <person name="Neulinger S.C."/>
        </authorList>
    </citation>
    <scope>NUCLEOTIDE SEQUENCE [LARGE SCALE GENOMIC DNA]</scope>
    <source>
        <strain evidence="1 2">DSM 9895</strain>
    </source>
</reference>
<comment type="caution">
    <text evidence="1">The sequence shown here is derived from an EMBL/GenBank/DDBJ whole genome shotgun (WGS) entry which is preliminary data.</text>
</comment>
<dbReference type="EMBL" id="NRRL01000181">
    <property type="protein sequence ID" value="MBK1671388.1"/>
    <property type="molecule type" value="Genomic_DNA"/>
</dbReference>
<evidence type="ECO:0000313" key="2">
    <source>
        <dbReference type="Proteomes" id="UP001296873"/>
    </source>
</evidence>
<accession>A0ABS1DPG9</accession>
<keyword evidence="2" id="KW-1185">Reference proteome</keyword>
<protein>
    <recommendedName>
        <fullName evidence="3">DNA2/NAM7 helicase-like C-terminal domain-containing protein</fullName>
    </recommendedName>
</protein>
<evidence type="ECO:0000313" key="1">
    <source>
        <dbReference type="EMBL" id="MBK1671388.1"/>
    </source>
</evidence>
<feature type="non-terminal residue" evidence="1">
    <location>
        <position position="1"/>
    </location>
</feature>
<sequence>VSMATSGPEDLPRHVEFLYSRNRLNVAVSRARCLAVTVASPRLLDLPCATVDQVRLVNTLCWLRAYAHGDG</sequence>
<dbReference type="Proteomes" id="UP001296873">
    <property type="component" value="Unassembled WGS sequence"/>
</dbReference>
<dbReference type="RefSeq" id="WP_200344200.1">
    <property type="nucleotide sequence ID" value="NZ_NRRL01000181.1"/>
</dbReference>
<name>A0ABS1DPG9_9PROT</name>